<dbReference type="InterPro" id="IPR013149">
    <property type="entry name" value="ADH-like_C"/>
</dbReference>
<keyword evidence="4 8" id="KW-0479">Metal-binding</keyword>
<organism evidence="10 11">
    <name type="scientific">Kluyveromyces dobzhanskii CBS 2104</name>
    <dbReference type="NCBI Taxonomy" id="1427455"/>
    <lineage>
        <taxon>Eukaryota</taxon>
        <taxon>Fungi</taxon>
        <taxon>Dikarya</taxon>
        <taxon>Ascomycota</taxon>
        <taxon>Saccharomycotina</taxon>
        <taxon>Saccharomycetes</taxon>
        <taxon>Saccharomycetales</taxon>
        <taxon>Saccharomycetaceae</taxon>
        <taxon>Kluyveromyces</taxon>
    </lineage>
</organism>
<comment type="cofactor">
    <cofactor evidence="1 8">
        <name>Zn(2+)</name>
        <dbReference type="ChEBI" id="CHEBI:29105"/>
    </cofactor>
</comment>
<dbReference type="FunFam" id="3.40.50.720:FF:000068">
    <property type="entry name" value="Sorbitol dehydrogenase"/>
    <property type="match status" value="1"/>
</dbReference>
<dbReference type="PANTHER" id="PTHR43161">
    <property type="entry name" value="SORBITOL DEHYDROGENASE"/>
    <property type="match status" value="1"/>
</dbReference>
<dbReference type="GO" id="GO:0000721">
    <property type="term" value="F:(R,R)-butanediol dehydrogenase activity"/>
    <property type="evidence" value="ECO:0007669"/>
    <property type="project" value="TreeGrafter"/>
</dbReference>
<evidence type="ECO:0000256" key="7">
    <source>
        <dbReference type="ARBA" id="ARBA00023027"/>
    </source>
</evidence>
<dbReference type="SUPFAM" id="SSF50129">
    <property type="entry name" value="GroES-like"/>
    <property type="match status" value="1"/>
</dbReference>
<dbReference type="Pfam" id="PF00107">
    <property type="entry name" value="ADH_zinc_N"/>
    <property type="match status" value="1"/>
</dbReference>
<evidence type="ECO:0000259" key="9">
    <source>
        <dbReference type="SMART" id="SM00829"/>
    </source>
</evidence>
<dbReference type="Gene3D" id="3.40.50.720">
    <property type="entry name" value="NAD(P)-binding Rossmann-like Domain"/>
    <property type="match status" value="1"/>
</dbReference>
<dbReference type="GO" id="GO:0034079">
    <property type="term" value="P:butanediol biosynthetic process"/>
    <property type="evidence" value="ECO:0007669"/>
    <property type="project" value="TreeGrafter"/>
</dbReference>
<evidence type="ECO:0000313" key="10">
    <source>
        <dbReference type="EMBL" id="CDO95230.1"/>
    </source>
</evidence>
<dbReference type="SUPFAM" id="SSF51735">
    <property type="entry name" value="NAD(P)-binding Rossmann-fold domains"/>
    <property type="match status" value="1"/>
</dbReference>
<keyword evidence="7" id="KW-0520">NAD</keyword>
<dbReference type="GO" id="GO:0005737">
    <property type="term" value="C:cytoplasm"/>
    <property type="evidence" value="ECO:0007669"/>
    <property type="project" value="TreeGrafter"/>
</dbReference>
<dbReference type="InterPro" id="IPR011032">
    <property type="entry name" value="GroES-like_sf"/>
</dbReference>
<evidence type="ECO:0000256" key="4">
    <source>
        <dbReference type="ARBA" id="ARBA00022723"/>
    </source>
</evidence>
<evidence type="ECO:0000256" key="1">
    <source>
        <dbReference type="ARBA" id="ARBA00001947"/>
    </source>
</evidence>
<gene>
    <name evidence="10" type="ORF">KLDO_g3477</name>
</gene>
<evidence type="ECO:0000256" key="6">
    <source>
        <dbReference type="ARBA" id="ARBA00023002"/>
    </source>
</evidence>
<sequence>MRALAYFGTKDIHFTDKLPEPCIEKPDDVLIEIEWCGICGTDLHELLDGPNFFPEDGKVHEISGHGLPQAMGHEMSGKVVEIGSAVTKLKLGDHVVVEPTGTCQDRARYNTVGATCKACEKGLHNICLHLGLSGCGVQSGGFAEKVVMSEKHCFRVPAWIPLDVAALIQPLAVCWHAVKVGRVKAGDSALIIGGGPIGLGMIMALQSFGCSKIVLSEPAKIRRELAEKMGAVVVNPLDDGSAADSIARLRKMAPEGEGFDYTFDCSGIEVTFEAAIHCLTFRGTAVNVAVWGHRSVEFFPSAGTLQERRYTGSMCYTMEDFEDVVKSFTEGKTDIATAAHMITGRVSLENGLEDAFMRLINDKEDTIKVLLTPKKELLN</sequence>
<dbReference type="InterPro" id="IPR036291">
    <property type="entry name" value="NAD(P)-bd_dom_sf"/>
</dbReference>
<evidence type="ECO:0000256" key="3">
    <source>
        <dbReference type="ARBA" id="ARBA00011881"/>
    </source>
</evidence>
<dbReference type="InterPro" id="IPR002328">
    <property type="entry name" value="ADH_Zn_CS"/>
</dbReference>
<keyword evidence="5 8" id="KW-0862">Zinc</keyword>
<dbReference type="SMART" id="SM00829">
    <property type="entry name" value="PKS_ER"/>
    <property type="match status" value="1"/>
</dbReference>
<evidence type="ECO:0000256" key="2">
    <source>
        <dbReference type="ARBA" id="ARBA00008072"/>
    </source>
</evidence>
<evidence type="ECO:0000256" key="5">
    <source>
        <dbReference type="ARBA" id="ARBA00022833"/>
    </source>
</evidence>
<proteinExistence type="inferred from homology"/>
<dbReference type="PANTHER" id="PTHR43161:SF23">
    <property type="entry name" value="(R,R)-BUTANEDIOL DEHYDROGENASE-RELATED"/>
    <property type="match status" value="1"/>
</dbReference>
<reference evidence="10 11" key="1">
    <citation type="submission" date="2014-03" db="EMBL/GenBank/DDBJ databases">
        <title>The genome of Kluyveromyces dobzhanskii.</title>
        <authorList>
            <person name="Nystedt B."/>
            <person name="Astrom S."/>
        </authorList>
    </citation>
    <scope>NUCLEOTIDE SEQUENCE [LARGE SCALE GENOMIC DNA]</scope>
    <source>
        <strain evidence="10 11">CBS 2104</strain>
    </source>
</reference>
<accession>A0A0A8LAQ5</accession>
<dbReference type="InterPro" id="IPR013154">
    <property type="entry name" value="ADH-like_N"/>
</dbReference>
<dbReference type="InterPro" id="IPR020843">
    <property type="entry name" value="ER"/>
</dbReference>
<dbReference type="OrthoDB" id="5363962at2759"/>
<dbReference type="Gene3D" id="3.90.180.10">
    <property type="entry name" value="Medium-chain alcohol dehydrogenases, catalytic domain"/>
    <property type="match status" value="1"/>
</dbReference>
<protein>
    <submittedName>
        <fullName evidence="10">WGS project CCBQ000000000 data, contig 00272</fullName>
    </submittedName>
</protein>
<dbReference type="PROSITE" id="PS00059">
    <property type="entry name" value="ADH_ZINC"/>
    <property type="match status" value="1"/>
</dbReference>
<evidence type="ECO:0000256" key="8">
    <source>
        <dbReference type="RuleBase" id="RU361277"/>
    </source>
</evidence>
<dbReference type="EMBL" id="CCBQ010000044">
    <property type="protein sequence ID" value="CDO95230.1"/>
    <property type="molecule type" value="Genomic_DNA"/>
</dbReference>
<dbReference type="GO" id="GO:0008270">
    <property type="term" value="F:zinc ion binding"/>
    <property type="evidence" value="ECO:0007669"/>
    <property type="project" value="InterPro"/>
</dbReference>
<comment type="caution">
    <text evidence="10">The sequence shown here is derived from an EMBL/GenBank/DDBJ whole genome shotgun (WGS) entry which is preliminary data.</text>
</comment>
<dbReference type="AlphaFoldDB" id="A0A0A8LAQ5"/>
<dbReference type="Proteomes" id="UP000031516">
    <property type="component" value="Unassembled WGS sequence"/>
</dbReference>
<evidence type="ECO:0000313" key="11">
    <source>
        <dbReference type="Proteomes" id="UP000031516"/>
    </source>
</evidence>
<comment type="similarity">
    <text evidence="2 8">Belongs to the zinc-containing alcohol dehydrogenase family.</text>
</comment>
<dbReference type="Pfam" id="PF08240">
    <property type="entry name" value="ADH_N"/>
    <property type="match status" value="1"/>
</dbReference>
<keyword evidence="6" id="KW-0560">Oxidoreductase</keyword>
<dbReference type="CDD" id="cd08233">
    <property type="entry name" value="butanediol_DH_like"/>
    <property type="match status" value="1"/>
</dbReference>
<name>A0A0A8LAQ5_9SACH</name>
<feature type="domain" description="Enoyl reductase (ER)" evidence="9">
    <location>
        <begin position="8"/>
        <end position="371"/>
    </location>
</feature>
<comment type="subunit">
    <text evidence="3">Homotetramer.</text>
</comment>
<keyword evidence="11" id="KW-1185">Reference proteome</keyword>